<dbReference type="SUPFAM" id="SSF56672">
    <property type="entry name" value="DNA/RNA polymerases"/>
    <property type="match status" value="1"/>
</dbReference>
<accession>A0ABQ4WKR4</accession>
<keyword evidence="2" id="KW-0548">Nucleotidyltransferase</keyword>
<reference evidence="2" key="1">
    <citation type="journal article" date="2022" name="Int. J. Mol. Sci.">
        <title>Draft Genome of Tanacetum Coccineum: Genomic Comparison of Closely Related Tanacetum-Family Plants.</title>
        <authorList>
            <person name="Yamashiro T."/>
            <person name="Shiraishi A."/>
            <person name="Nakayama K."/>
            <person name="Satake H."/>
        </authorList>
    </citation>
    <scope>NUCLEOTIDE SEQUENCE</scope>
</reference>
<dbReference type="Pfam" id="PF00665">
    <property type="entry name" value="rve"/>
    <property type="match status" value="1"/>
</dbReference>
<evidence type="ECO:0000313" key="2">
    <source>
        <dbReference type="EMBL" id="GJS53457.1"/>
    </source>
</evidence>
<sequence length="437" mass="50674">MLAIFHDMIEESVEVFKDDFSVFGNSFKKCLNYLDKMFQHCKDAHLVLNWEKYTPFEFDDECQKAFELLKEKLTYAPVIVSPNWNLLFELMCDASDFTVGAVLVFDIEIKDRKGTENVAVDHLSHINNNKTSEDSEVDDNFLGETLMEINTKDEPWFANFANYLEEPYLFKVCFDGMIRRCVYGPETRTILDQCHHGPTGGHYGPNVTAKKVLDSGFCWPTIIKEAHTLVCLCEACQKTGIISKRDEMPLTNIQVCEIFDVWGIDFMRPFPKSYKFEYILIAVDYVSKWAEAQALPTNDARVVITFLKKLLCRFGMPKALISDRGTQICNKMMEKTMKIYGVSHRFSKSYHPQTSGQVENTNRALKRILEKTVKDNPAIWSRKLDDTPYVELYRKDGKTFMVNGHRLKLYHEEEDYNDQREAATPFFPKEWTPEASV</sequence>
<keyword evidence="2" id="KW-0808">Transferase</keyword>
<dbReference type="Gene3D" id="1.10.340.70">
    <property type="match status" value="1"/>
</dbReference>
<evidence type="ECO:0000259" key="1">
    <source>
        <dbReference type="PROSITE" id="PS50994"/>
    </source>
</evidence>
<dbReference type="InterPro" id="IPR041588">
    <property type="entry name" value="Integrase_H2C2"/>
</dbReference>
<reference evidence="2" key="2">
    <citation type="submission" date="2022-01" db="EMBL/GenBank/DDBJ databases">
        <authorList>
            <person name="Yamashiro T."/>
            <person name="Shiraishi A."/>
            <person name="Satake H."/>
            <person name="Nakayama K."/>
        </authorList>
    </citation>
    <scope>NUCLEOTIDE SEQUENCE</scope>
</reference>
<dbReference type="InterPro" id="IPR041577">
    <property type="entry name" value="RT_RNaseH_2"/>
</dbReference>
<dbReference type="Gene3D" id="3.30.420.10">
    <property type="entry name" value="Ribonuclease H-like superfamily/Ribonuclease H"/>
    <property type="match status" value="1"/>
</dbReference>
<dbReference type="InterPro" id="IPR052160">
    <property type="entry name" value="Gypsy_RT_Integrase-like"/>
</dbReference>
<dbReference type="InterPro" id="IPR043128">
    <property type="entry name" value="Rev_trsase/Diguanyl_cyclase"/>
</dbReference>
<dbReference type="InterPro" id="IPR012337">
    <property type="entry name" value="RNaseH-like_sf"/>
</dbReference>
<dbReference type="SUPFAM" id="SSF53098">
    <property type="entry name" value="Ribonuclease H-like"/>
    <property type="match status" value="1"/>
</dbReference>
<dbReference type="InterPro" id="IPR036397">
    <property type="entry name" value="RNaseH_sf"/>
</dbReference>
<dbReference type="Pfam" id="PF17921">
    <property type="entry name" value="Integrase_H2C2"/>
    <property type="match status" value="1"/>
</dbReference>
<keyword evidence="3" id="KW-1185">Reference proteome</keyword>
<dbReference type="Proteomes" id="UP001151760">
    <property type="component" value="Unassembled WGS sequence"/>
</dbReference>
<comment type="caution">
    <text evidence="2">The sequence shown here is derived from an EMBL/GenBank/DDBJ whole genome shotgun (WGS) entry which is preliminary data.</text>
</comment>
<dbReference type="Pfam" id="PF17919">
    <property type="entry name" value="RT_RNaseH_2"/>
    <property type="match status" value="1"/>
</dbReference>
<gene>
    <name evidence="2" type="ORF">Tco_0626819</name>
</gene>
<keyword evidence="2" id="KW-0695">RNA-directed DNA polymerase</keyword>
<dbReference type="InterPro" id="IPR043502">
    <property type="entry name" value="DNA/RNA_pol_sf"/>
</dbReference>
<proteinExistence type="predicted"/>
<evidence type="ECO:0000313" key="3">
    <source>
        <dbReference type="Proteomes" id="UP001151760"/>
    </source>
</evidence>
<dbReference type="PROSITE" id="PS50994">
    <property type="entry name" value="INTEGRASE"/>
    <property type="match status" value="1"/>
</dbReference>
<protein>
    <submittedName>
        <fullName evidence="2">Reverse transcriptase domain-containing protein</fullName>
    </submittedName>
</protein>
<feature type="domain" description="Integrase catalytic" evidence="1">
    <location>
        <begin position="245"/>
        <end position="436"/>
    </location>
</feature>
<dbReference type="EMBL" id="BQNB010008727">
    <property type="protein sequence ID" value="GJS53457.1"/>
    <property type="molecule type" value="Genomic_DNA"/>
</dbReference>
<dbReference type="InterPro" id="IPR001584">
    <property type="entry name" value="Integrase_cat-core"/>
</dbReference>
<dbReference type="GO" id="GO:0003964">
    <property type="term" value="F:RNA-directed DNA polymerase activity"/>
    <property type="evidence" value="ECO:0007669"/>
    <property type="project" value="UniProtKB-KW"/>
</dbReference>
<name>A0ABQ4WKR4_9ASTR</name>
<dbReference type="Gene3D" id="3.30.70.270">
    <property type="match status" value="1"/>
</dbReference>
<dbReference type="PANTHER" id="PTHR47266">
    <property type="entry name" value="ENDONUCLEASE-RELATED"/>
    <property type="match status" value="1"/>
</dbReference>
<organism evidence="2 3">
    <name type="scientific">Tanacetum coccineum</name>
    <dbReference type="NCBI Taxonomy" id="301880"/>
    <lineage>
        <taxon>Eukaryota</taxon>
        <taxon>Viridiplantae</taxon>
        <taxon>Streptophyta</taxon>
        <taxon>Embryophyta</taxon>
        <taxon>Tracheophyta</taxon>
        <taxon>Spermatophyta</taxon>
        <taxon>Magnoliopsida</taxon>
        <taxon>eudicotyledons</taxon>
        <taxon>Gunneridae</taxon>
        <taxon>Pentapetalae</taxon>
        <taxon>asterids</taxon>
        <taxon>campanulids</taxon>
        <taxon>Asterales</taxon>
        <taxon>Asteraceae</taxon>
        <taxon>Asteroideae</taxon>
        <taxon>Anthemideae</taxon>
        <taxon>Anthemidinae</taxon>
        <taxon>Tanacetum</taxon>
    </lineage>
</organism>